<gene>
    <name evidence="1" type="ORF">NWFMUON74_72170</name>
</gene>
<keyword evidence="2" id="KW-1185">Reference proteome</keyword>
<sequence length="135" mass="14969">MARRRPGQGKNSWYDPTYWCHECARCGRRGTRDYMPQFQRDQQEWEERGSYASSLQKYGSAVVCRWTVACGRRSSAQLAAKEAAEAAEQAEAAAAGIVTARPPVDLDDLQEQVPIEPAMPPAGAQMVLWDFSASA</sequence>
<evidence type="ECO:0000313" key="1">
    <source>
        <dbReference type="EMBL" id="BCK59445.1"/>
    </source>
</evidence>
<keyword evidence="1" id="KW-0614">Plasmid</keyword>
<reference evidence="1 2" key="1">
    <citation type="submission" date="2020-08" db="EMBL/GenBank/DDBJ databases">
        <title>Genome Sequencing of Nocardia wallacei strain FMUON74 and assembly.</title>
        <authorList>
            <person name="Toyokawa M."/>
            <person name="Uesaka K."/>
        </authorList>
    </citation>
    <scope>NUCLEOTIDE SEQUENCE [LARGE SCALE GENOMIC DNA]</scope>
    <source>
        <strain evidence="1 2">FMUON74</strain>
        <plasmid evidence="1 2">pFMUON74</plasmid>
    </source>
</reference>
<geneLocation type="plasmid" evidence="1 2">
    <name>pFMUON74</name>
</geneLocation>
<dbReference type="KEGG" id="nwl:NWFMUON74_72170"/>
<protein>
    <submittedName>
        <fullName evidence="1">Uncharacterized protein</fullName>
    </submittedName>
</protein>
<dbReference type="AlphaFoldDB" id="A0A7G1KW00"/>
<name>A0A7G1KW00_9NOCA</name>
<proteinExistence type="predicted"/>
<accession>A0A7G1KW00</accession>
<dbReference type="EMBL" id="AP023397">
    <property type="protein sequence ID" value="BCK59445.1"/>
    <property type="molecule type" value="Genomic_DNA"/>
</dbReference>
<dbReference type="Proteomes" id="UP000516173">
    <property type="component" value="Plasmid pFMUON74"/>
</dbReference>
<evidence type="ECO:0000313" key="2">
    <source>
        <dbReference type="Proteomes" id="UP000516173"/>
    </source>
</evidence>
<organism evidence="1 2">
    <name type="scientific">Nocardia wallacei</name>
    <dbReference type="NCBI Taxonomy" id="480035"/>
    <lineage>
        <taxon>Bacteria</taxon>
        <taxon>Bacillati</taxon>
        <taxon>Actinomycetota</taxon>
        <taxon>Actinomycetes</taxon>
        <taxon>Mycobacteriales</taxon>
        <taxon>Nocardiaceae</taxon>
        <taxon>Nocardia</taxon>
    </lineage>
</organism>